<dbReference type="CDD" id="cd00200">
    <property type="entry name" value="WD40"/>
    <property type="match status" value="1"/>
</dbReference>
<evidence type="ECO:0000259" key="5">
    <source>
        <dbReference type="Pfam" id="PF12894"/>
    </source>
</evidence>
<dbReference type="PANTHER" id="PTHR44464">
    <property type="entry name" value="WD REPEAT-CONTAINING PROTEIN 17"/>
    <property type="match status" value="1"/>
</dbReference>
<dbReference type="PROSITE" id="PS50294">
    <property type="entry name" value="WD_REPEATS_REGION"/>
    <property type="match status" value="4"/>
</dbReference>
<protein>
    <submittedName>
        <fullName evidence="6">WD40 repeat domain-containing protein</fullName>
    </submittedName>
</protein>
<dbReference type="SUPFAM" id="SSF50978">
    <property type="entry name" value="WD40 repeat-like"/>
    <property type="match status" value="2"/>
</dbReference>
<evidence type="ECO:0000256" key="4">
    <source>
        <dbReference type="SAM" id="MobiDB-lite"/>
    </source>
</evidence>
<dbReference type="InterPro" id="IPR019775">
    <property type="entry name" value="WD40_repeat_CS"/>
</dbReference>
<dbReference type="PROSITE" id="PS00678">
    <property type="entry name" value="WD_REPEATS_1"/>
    <property type="match status" value="3"/>
</dbReference>
<proteinExistence type="predicted"/>
<dbReference type="Pfam" id="PF12894">
    <property type="entry name" value="ANAPC4_WD40"/>
    <property type="match status" value="1"/>
</dbReference>
<evidence type="ECO:0000256" key="2">
    <source>
        <dbReference type="ARBA" id="ARBA00022737"/>
    </source>
</evidence>
<dbReference type="OrthoDB" id="568089at2759"/>
<dbReference type="PROSITE" id="PS50082">
    <property type="entry name" value="WD_REPEATS_2"/>
    <property type="match status" value="5"/>
</dbReference>
<dbReference type="InterPro" id="IPR015943">
    <property type="entry name" value="WD40/YVTN_repeat-like_dom_sf"/>
</dbReference>
<feature type="repeat" description="WD" evidence="3">
    <location>
        <begin position="68"/>
        <end position="90"/>
    </location>
</feature>
<dbReference type="EMBL" id="CP031039">
    <property type="protein sequence ID" value="QDZ21751.1"/>
    <property type="molecule type" value="Genomic_DNA"/>
</dbReference>
<dbReference type="InterPro" id="IPR020472">
    <property type="entry name" value="WD40_PAC1"/>
</dbReference>
<dbReference type="SMART" id="SM00320">
    <property type="entry name" value="WD40"/>
    <property type="match status" value="9"/>
</dbReference>
<feature type="domain" description="Anaphase-promoting complex subunit 4-like WD40" evidence="5">
    <location>
        <begin position="369"/>
        <end position="423"/>
    </location>
</feature>
<dbReference type="PRINTS" id="PR00320">
    <property type="entry name" value="GPROTEINBRPT"/>
</dbReference>
<dbReference type="Gene3D" id="2.130.10.10">
    <property type="entry name" value="YVTN repeat-like/Quinoprotein amine dehydrogenase"/>
    <property type="match status" value="3"/>
</dbReference>
<feature type="repeat" description="WD" evidence="3">
    <location>
        <begin position="322"/>
        <end position="356"/>
    </location>
</feature>
<dbReference type="PANTHER" id="PTHR44464:SF1">
    <property type="entry name" value="WD REPEAT-CONTAINING PROTEIN 17"/>
    <property type="match status" value="1"/>
</dbReference>
<dbReference type="InterPro" id="IPR001680">
    <property type="entry name" value="WD40_rpt"/>
</dbReference>
<feature type="repeat" description="WD" evidence="3">
    <location>
        <begin position="569"/>
        <end position="611"/>
    </location>
</feature>
<dbReference type="InterPro" id="IPR036322">
    <property type="entry name" value="WD40_repeat_dom_sf"/>
</dbReference>
<reference evidence="6 7" key="1">
    <citation type="submission" date="2018-07" db="EMBL/GenBank/DDBJ databases">
        <title>The complete nuclear genome of the prasinophyte Chloropicon primus (CCMP1205).</title>
        <authorList>
            <person name="Pombert J.-F."/>
            <person name="Otis C."/>
            <person name="Turmel M."/>
            <person name="Lemieux C."/>
        </authorList>
    </citation>
    <scope>NUCLEOTIDE SEQUENCE [LARGE SCALE GENOMIC DNA]</scope>
    <source>
        <strain evidence="6 7">CCMP1205</strain>
    </source>
</reference>
<evidence type="ECO:0000256" key="3">
    <source>
        <dbReference type="PROSITE-ProRule" id="PRU00221"/>
    </source>
</evidence>
<name>A0A5B8MN90_9CHLO</name>
<evidence type="ECO:0000313" key="7">
    <source>
        <dbReference type="Proteomes" id="UP000316726"/>
    </source>
</evidence>
<dbReference type="Pfam" id="PF00400">
    <property type="entry name" value="WD40"/>
    <property type="match status" value="5"/>
</dbReference>
<gene>
    <name evidence="6" type="ORF">A3770_06p42690</name>
</gene>
<dbReference type="Proteomes" id="UP000316726">
    <property type="component" value="Chromosome 6"/>
</dbReference>
<organism evidence="6 7">
    <name type="scientific">Chloropicon primus</name>
    <dbReference type="NCBI Taxonomy" id="1764295"/>
    <lineage>
        <taxon>Eukaryota</taxon>
        <taxon>Viridiplantae</taxon>
        <taxon>Chlorophyta</taxon>
        <taxon>Chloropicophyceae</taxon>
        <taxon>Chloropicales</taxon>
        <taxon>Chloropicaceae</taxon>
        <taxon>Chloropicon</taxon>
    </lineage>
</organism>
<keyword evidence="1 3" id="KW-0853">WD repeat</keyword>
<dbReference type="STRING" id="1764295.A0A5B8MN90"/>
<feature type="region of interest" description="Disordered" evidence="4">
    <location>
        <begin position="928"/>
        <end position="995"/>
    </location>
</feature>
<accession>A0A5B8MN90</accession>
<keyword evidence="7" id="KW-1185">Reference proteome</keyword>
<evidence type="ECO:0000256" key="1">
    <source>
        <dbReference type="ARBA" id="ARBA00022574"/>
    </source>
</evidence>
<evidence type="ECO:0000313" key="6">
    <source>
        <dbReference type="EMBL" id="QDZ21751.1"/>
    </source>
</evidence>
<sequence>MKQQIVIPSGSSQLSEKPCCSTGKYYAYAATLSVYVYRSEDMQLERIINYPENTIICLAGCPRSDKDLAVFSSDGIIRVWNMESGNRLFSVETKGQKVERMTWDADDPNKIFCTTSVMCHVALVKEGTFQPLPVGDRLPKGSKLISFQQSTFQSNLLAIGYDCGEKHGATIFLHDTASKKTSKQNLTSAVVSMDWDPCSSDFILILLANGALLLYDITNGREVSAFTRQPVGSTKSAFFIGKSCPGSFLTCSARGDVLKLWNVAQTTFMKSLKVGIASDIKTATFVSSQNSYPKEARVMMTFKNGAVALYSPTKESLIWHTACGHTETVFACQFKVNNPNMLATSSYDRTIRIWDIGNQPEPSCAVVLPKLTSTIYSVSWSVDGSHIACGTGNGEVAIFDADKCLLNCKVEAHSEPCYCVEWNLSDGRLLASAGQDKKCVILTLDGEILQVIQHTSACYGVAWDPFNSYRLATTSDDMLFYLWTFVEPNNSHPFSSHIDELVSSTSFKVKKVNQFKGHKAKVFSVVWNCKIKDFVATASDDGTVRVWNLVQSSGSGREASGGKLPSGVLSGHKSRVRGLLWHKNAPWLLLSTSWDATVRLWDTVTMTCIQVMNCHHSDVYGISMHPQRPFVVATTSRDTTVRVWNLIGSSFDSLQHLPLSLWVKFLLNKGSEGQEDEKEGTLSMEFDMKVLESKFSKLGKDTALAGLDLLLNYWWPSSRANHLYEAAKIIMCSRSQSKTKAAVSEVADSHLNNLVKCVEGQSSQFVDILVQYENSHMVHSKVAYKVLQVEAQYLETFKKNRFMGVGMGKGKREVYTREAAKLYLRSGNVKRYCEIMCDLNEWDKALAVAPMIGQEYWKDLMKRKAKMCASTHHENKEDAFQNTTAKVQDSEAYFIAGQEIDALVNMYRGLKDNDSAFMVASVASEGGYGFESEDQGGDANVSPGSSPESSDVLFQPLRRKSLAPLTRPPGGALTTNPPASPGPLAQSHSQNMKPSSHANFRNAMYDIQTTRAQKFRIDGDPIAAACCRLSVSDVHGAINALMMGCEFELAAILSYYLLERDDPYSICAFRMQILKLEALQQYDLCSSLFEVFGYQGTAEEEIHKARKRVSLKNESSMNGSPEPSGVAGEMLALLREKKDSECAAKFAKHVEDTMRKPCWSMEEDIDSIWVYANCVNCDRIEVNLKKKFLCFLFTFSALKFMWKSQDSLCAHAFTVTEELLELPHISIPKEFEVSFKLQVLAYLAQSKESTLKSLGRKGLKAIDTKDLSEDLRKAVLQGVAEYDSSAYIPLPGTPDHHVIPTGSTLPSVERKQKGLFKTVLRASESIKLEDEISAISIGEAVMWQSVCSFSPLATGAMLKLS</sequence>
<feature type="repeat" description="WD" evidence="3">
    <location>
        <begin position="515"/>
        <end position="549"/>
    </location>
</feature>
<dbReference type="InterPro" id="IPR024977">
    <property type="entry name" value="Apc4-like_WD40_dom"/>
</dbReference>
<feature type="compositionally biased region" description="Polar residues" evidence="4">
    <location>
        <begin position="986"/>
        <end position="995"/>
    </location>
</feature>
<keyword evidence="2" id="KW-0677">Repeat</keyword>
<feature type="repeat" description="WD" evidence="3">
    <location>
        <begin position="612"/>
        <end position="646"/>
    </location>
</feature>